<dbReference type="EMBL" id="FOXA01000007">
    <property type="protein sequence ID" value="SFP50330.1"/>
    <property type="molecule type" value="Genomic_DNA"/>
</dbReference>
<feature type="domain" description="Cytochrome c" evidence="6">
    <location>
        <begin position="13"/>
        <end position="111"/>
    </location>
</feature>
<dbReference type="STRING" id="441119.SAMN04488047_107133"/>
<feature type="chain" id="PRO_5011647824" evidence="5">
    <location>
        <begin position="30"/>
        <end position="113"/>
    </location>
</feature>
<evidence type="ECO:0000313" key="7">
    <source>
        <dbReference type="EMBL" id="SFP50330.1"/>
    </source>
</evidence>
<protein>
    <submittedName>
        <fullName evidence="7">Cytochrome c, mono-and diheme variants</fullName>
    </submittedName>
</protein>
<evidence type="ECO:0000259" key="6">
    <source>
        <dbReference type="PROSITE" id="PS51007"/>
    </source>
</evidence>
<evidence type="ECO:0000313" key="8">
    <source>
        <dbReference type="Proteomes" id="UP000199356"/>
    </source>
</evidence>
<dbReference type="Pfam" id="PF13442">
    <property type="entry name" value="Cytochrome_CBB3"/>
    <property type="match status" value="1"/>
</dbReference>
<dbReference type="Gene3D" id="1.10.760.10">
    <property type="entry name" value="Cytochrome c-like domain"/>
    <property type="match status" value="1"/>
</dbReference>
<name>A0A1I5QW26_9RHOB</name>
<gene>
    <name evidence="7" type="ORF">SAMN04488047_107133</name>
</gene>
<feature type="signal peptide" evidence="5">
    <location>
        <begin position="1"/>
        <end position="29"/>
    </location>
</feature>
<accession>A0A1I5QW26</accession>
<reference evidence="7 8" key="1">
    <citation type="submission" date="2016-10" db="EMBL/GenBank/DDBJ databases">
        <authorList>
            <person name="de Groot N.N."/>
        </authorList>
    </citation>
    <scope>NUCLEOTIDE SEQUENCE [LARGE SCALE GENOMIC DNA]</scope>
    <source>
        <strain evidence="7 8">DSM 19547</strain>
    </source>
</reference>
<dbReference type="GO" id="GO:0046872">
    <property type="term" value="F:metal ion binding"/>
    <property type="evidence" value="ECO:0007669"/>
    <property type="project" value="UniProtKB-KW"/>
</dbReference>
<dbReference type="GO" id="GO:0020037">
    <property type="term" value="F:heme binding"/>
    <property type="evidence" value="ECO:0007669"/>
    <property type="project" value="InterPro"/>
</dbReference>
<dbReference type="OrthoDB" id="9805828at2"/>
<proteinExistence type="predicted"/>
<dbReference type="Proteomes" id="UP000199356">
    <property type="component" value="Unassembled WGS sequence"/>
</dbReference>
<evidence type="ECO:0000256" key="3">
    <source>
        <dbReference type="ARBA" id="ARBA00023004"/>
    </source>
</evidence>
<dbReference type="InterPro" id="IPR009056">
    <property type="entry name" value="Cyt_c-like_dom"/>
</dbReference>
<keyword evidence="5" id="KW-0732">Signal</keyword>
<evidence type="ECO:0000256" key="1">
    <source>
        <dbReference type="ARBA" id="ARBA00022617"/>
    </source>
</evidence>
<dbReference type="PROSITE" id="PS51007">
    <property type="entry name" value="CYTC"/>
    <property type="match status" value="1"/>
</dbReference>
<keyword evidence="3 4" id="KW-0408">Iron</keyword>
<dbReference type="AlphaFoldDB" id="A0A1I5QW26"/>
<evidence type="ECO:0000256" key="4">
    <source>
        <dbReference type="PROSITE-ProRule" id="PRU00433"/>
    </source>
</evidence>
<evidence type="ECO:0000256" key="5">
    <source>
        <dbReference type="SAM" id="SignalP"/>
    </source>
</evidence>
<dbReference type="GO" id="GO:0009055">
    <property type="term" value="F:electron transfer activity"/>
    <property type="evidence" value="ECO:0007669"/>
    <property type="project" value="InterPro"/>
</dbReference>
<sequence>MPPVRGSRRGAAGVVASGVLALTCAAAPAAEDDWARTYFLEGGAMPACGICHSLDAAEATGTVGPDLDLLEPTEQQVYLALRDGVGVMPAFSEELPEDRLRALADYVARAVQE</sequence>
<dbReference type="SUPFAM" id="SSF46626">
    <property type="entry name" value="Cytochrome c"/>
    <property type="match status" value="1"/>
</dbReference>
<organism evidence="7 8">
    <name type="scientific">Tranquillimonas alkanivorans</name>
    <dbReference type="NCBI Taxonomy" id="441119"/>
    <lineage>
        <taxon>Bacteria</taxon>
        <taxon>Pseudomonadati</taxon>
        <taxon>Pseudomonadota</taxon>
        <taxon>Alphaproteobacteria</taxon>
        <taxon>Rhodobacterales</taxon>
        <taxon>Roseobacteraceae</taxon>
        <taxon>Tranquillimonas</taxon>
    </lineage>
</organism>
<keyword evidence="2 4" id="KW-0479">Metal-binding</keyword>
<dbReference type="InterPro" id="IPR036909">
    <property type="entry name" value="Cyt_c-like_dom_sf"/>
</dbReference>
<keyword evidence="8" id="KW-1185">Reference proteome</keyword>
<evidence type="ECO:0000256" key="2">
    <source>
        <dbReference type="ARBA" id="ARBA00022723"/>
    </source>
</evidence>
<keyword evidence="1 4" id="KW-0349">Heme</keyword>